<evidence type="ECO:0000256" key="1">
    <source>
        <dbReference type="SAM" id="MobiDB-lite"/>
    </source>
</evidence>
<dbReference type="EMBL" id="CAFW01000009">
    <property type="protein sequence ID" value="CCE53792.1"/>
    <property type="molecule type" value="Genomic_DNA"/>
</dbReference>
<proteinExistence type="predicted"/>
<reference evidence="2 3" key="1">
    <citation type="journal article" date="2012" name="J. Bacteriol.">
        <title>Genome Sequence of Corynebacterium casei UCMA 3821, Isolated from a Smear-Ripened Cheese.</title>
        <authorList>
            <person name="Monnet C."/>
            <person name="Loux V."/>
            <person name="Bento P."/>
            <person name="Gibrat J.F."/>
            <person name="Straub C."/>
            <person name="Bonnarme P."/>
            <person name="Landaud S."/>
            <person name="Irlinger F."/>
        </authorList>
    </citation>
    <scope>NUCLEOTIDE SEQUENCE [LARGE SCALE GENOMIC DNA]</scope>
    <source>
        <strain evidence="2 3">UCMA 3821</strain>
    </source>
</reference>
<feature type="region of interest" description="Disordered" evidence="1">
    <location>
        <begin position="1"/>
        <end position="20"/>
    </location>
</feature>
<evidence type="ECO:0000313" key="3">
    <source>
        <dbReference type="Proteomes" id="UP000004840"/>
    </source>
</evidence>
<comment type="caution">
    <text evidence="2">The sequence shown here is derived from an EMBL/GenBank/DDBJ whole genome shotgun (WGS) entry which is preliminary data.</text>
</comment>
<evidence type="ECO:0000313" key="2">
    <source>
        <dbReference type="EMBL" id="CCE53792.1"/>
    </source>
</evidence>
<dbReference type="Proteomes" id="UP000004840">
    <property type="component" value="Unassembled WGS sequence"/>
</dbReference>
<dbReference type="AlphaFoldDB" id="G7HUC7"/>
<dbReference type="RefSeq" id="WP_006821377.1">
    <property type="nucleotide sequence ID" value="NZ_CAFW01000009.1"/>
</dbReference>
<dbReference type="GeneID" id="82879052"/>
<protein>
    <submittedName>
        <fullName evidence="2">Uncharacterized protein</fullName>
    </submittedName>
</protein>
<gene>
    <name evidence="2" type="ORF">CCAS_00855</name>
</gene>
<sequence length="52" mass="5977">MNFFNHRSPSEEHLAQQAHAAEMASLEEAFTVFEYHEEHLLDGSLMLDIQSS</sequence>
<name>G7HUC7_9CORY</name>
<organism evidence="2 3">
    <name type="scientific">Corynebacterium casei UCMA 3821</name>
    <dbReference type="NCBI Taxonomy" id="1110505"/>
    <lineage>
        <taxon>Bacteria</taxon>
        <taxon>Bacillati</taxon>
        <taxon>Actinomycetota</taxon>
        <taxon>Actinomycetes</taxon>
        <taxon>Mycobacteriales</taxon>
        <taxon>Corynebacteriaceae</taxon>
        <taxon>Corynebacterium</taxon>
    </lineage>
</organism>
<accession>G7HUC7</accession>